<dbReference type="InterPro" id="IPR050194">
    <property type="entry name" value="Glycosyltransferase_grp1"/>
</dbReference>
<feature type="domain" description="Glycosyl transferase family 1" evidence="1">
    <location>
        <begin position="160"/>
        <end position="323"/>
    </location>
</feature>
<dbReference type="CDD" id="cd03801">
    <property type="entry name" value="GT4_PimA-like"/>
    <property type="match status" value="1"/>
</dbReference>
<dbReference type="EC" id="2.4.-.-" evidence="2"/>
<keyword evidence="2" id="KW-0808">Transferase</keyword>
<dbReference type="Gene3D" id="3.40.50.2000">
    <property type="entry name" value="Glycogen Phosphorylase B"/>
    <property type="match status" value="2"/>
</dbReference>
<keyword evidence="2" id="KW-0328">Glycosyltransferase</keyword>
<dbReference type="SUPFAM" id="SSF53756">
    <property type="entry name" value="UDP-Glycosyltransferase/glycogen phosphorylase"/>
    <property type="match status" value="1"/>
</dbReference>
<gene>
    <name evidence="2" type="ORF">P9H32_01735</name>
</gene>
<protein>
    <submittedName>
        <fullName evidence="2">Glycosyltransferase family 4 protein</fullName>
        <ecNumber evidence="2">2.4.-.-</ecNumber>
    </submittedName>
</protein>
<name>A0ABU5MSZ8_9BACT</name>
<evidence type="ECO:0000313" key="2">
    <source>
        <dbReference type="EMBL" id="MDZ8117334.1"/>
    </source>
</evidence>
<dbReference type="Pfam" id="PF00534">
    <property type="entry name" value="Glycos_transf_1"/>
    <property type="match status" value="1"/>
</dbReference>
<proteinExistence type="predicted"/>
<dbReference type="RefSeq" id="WP_322607135.1">
    <property type="nucleotide sequence ID" value="NZ_JARVCO010000002.1"/>
</dbReference>
<keyword evidence="3" id="KW-1185">Reference proteome</keyword>
<dbReference type="PANTHER" id="PTHR45947:SF3">
    <property type="entry name" value="SULFOQUINOVOSYL TRANSFERASE SQD2"/>
    <property type="match status" value="1"/>
</dbReference>
<accession>A0ABU5MSZ8</accession>
<evidence type="ECO:0000259" key="1">
    <source>
        <dbReference type="Pfam" id="PF00534"/>
    </source>
</evidence>
<organism evidence="2 3">
    <name type="scientific">Pontiella agarivorans</name>
    <dbReference type="NCBI Taxonomy" id="3038953"/>
    <lineage>
        <taxon>Bacteria</taxon>
        <taxon>Pseudomonadati</taxon>
        <taxon>Kiritimatiellota</taxon>
        <taxon>Kiritimatiellia</taxon>
        <taxon>Kiritimatiellales</taxon>
        <taxon>Pontiellaceae</taxon>
        <taxon>Pontiella</taxon>
    </lineage>
</organism>
<dbReference type="InterPro" id="IPR001296">
    <property type="entry name" value="Glyco_trans_1"/>
</dbReference>
<dbReference type="EMBL" id="JARVCO010000002">
    <property type="protein sequence ID" value="MDZ8117334.1"/>
    <property type="molecule type" value="Genomic_DNA"/>
</dbReference>
<evidence type="ECO:0000313" key="3">
    <source>
        <dbReference type="Proteomes" id="UP001290861"/>
    </source>
</evidence>
<dbReference type="GO" id="GO:0016757">
    <property type="term" value="F:glycosyltransferase activity"/>
    <property type="evidence" value="ECO:0007669"/>
    <property type="project" value="UniProtKB-KW"/>
</dbReference>
<dbReference type="Proteomes" id="UP001290861">
    <property type="component" value="Unassembled WGS sequence"/>
</dbReference>
<sequence>MIDLMVHGIEDKYELQFIRMAFSDSVSEAGKFRLGKVWHLLSLIVKTWRALGIRRNKYLYYPPGSANLLPIIRDIIFLLLVRPFCKGLVLQFHSGGLGNYADRHPVIGFFMRLAYGRMNAGIVQGESCPDDPSAFKARERFVVPHGMDIRGVGAVGVPEEKERELRILFVGIHTTDKGVFTLAETAKILKKRNVAFKIAMVGRWYTESEELKFLQYVEQYDLNNEISMKGVLVNDELWAMYEWADIFFFPTFGETFGLVQLEAMAHGLPVVASECSGPMDVIADGETGFLCGIDQPTEFADKLALLYQQPKLIRRLGAKAKERYNEYYREKHFRDRINAVFQHVLARD</sequence>
<comment type="caution">
    <text evidence="2">The sequence shown here is derived from an EMBL/GenBank/DDBJ whole genome shotgun (WGS) entry which is preliminary data.</text>
</comment>
<reference evidence="2 3" key="1">
    <citation type="journal article" date="2024" name="Appl. Environ. Microbiol.">
        <title>Pontiella agarivorans sp. nov., a novel marine anaerobic bacterium capable of degrading macroalgal polysaccharides and fixing nitrogen.</title>
        <authorList>
            <person name="Liu N."/>
            <person name="Kivenson V."/>
            <person name="Peng X."/>
            <person name="Cui Z."/>
            <person name="Lankiewicz T.S."/>
            <person name="Gosselin K.M."/>
            <person name="English C.J."/>
            <person name="Blair E.M."/>
            <person name="O'Malley M.A."/>
            <person name="Valentine D.L."/>
        </authorList>
    </citation>
    <scope>NUCLEOTIDE SEQUENCE [LARGE SCALE GENOMIC DNA]</scope>
    <source>
        <strain evidence="2 3">NLcol2</strain>
    </source>
</reference>
<dbReference type="PANTHER" id="PTHR45947">
    <property type="entry name" value="SULFOQUINOVOSYL TRANSFERASE SQD2"/>
    <property type="match status" value="1"/>
</dbReference>